<dbReference type="Proteomes" id="UP000242770">
    <property type="component" value="Unassembled WGS sequence"/>
</dbReference>
<evidence type="ECO:0000313" key="1">
    <source>
        <dbReference type="EMBL" id="CDS01332.1"/>
    </source>
</evidence>
<protein>
    <submittedName>
        <fullName evidence="1">Uncharacterized protein</fullName>
    </submittedName>
</protein>
<dbReference type="EMBL" id="CCFA01003801">
    <property type="protein sequence ID" value="CDS01332.1"/>
    <property type="molecule type" value="Genomic_DNA"/>
</dbReference>
<organism evidence="1 2">
    <name type="scientific">Sporisorium scitamineum</name>
    <dbReference type="NCBI Taxonomy" id="49012"/>
    <lineage>
        <taxon>Eukaryota</taxon>
        <taxon>Fungi</taxon>
        <taxon>Dikarya</taxon>
        <taxon>Basidiomycota</taxon>
        <taxon>Ustilaginomycotina</taxon>
        <taxon>Ustilaginomycetes</taxon>
        <taxon>Ustilaginales</taxon>
        <taxon>Ustilaginaceae</taxon>
        <taxon>Sporisorium</taxon>
    </lineage>
</organism>
<proteinExistence type="predicted"/>
<name>A0A0F7S2Z7_9BASI</name>
<evidence type="ECO:0000313" key="2">
    <source>
        <dbReference type="Proteomes" id="UP000242770"/>
    </source>
</evidence>
<reference evidence="2" key="1">
    <citation type="submission" date="2014-06" db="EMBL/GenBank/DDBJ databases">
        <authorList>
            <person name="Berkman P.J."/>
        </authorList>
    </citation>
    <scope>NUCLEOTIDE SEQUENCE [LARGE SCALE GENOMIC DNA]</scope>
</reference>
<sequence length="132" mass="15266">MPWLAMNSILLSQKSFLHQVVYLLAQLCLSIELDWDQVTIPQLLSLPFHNDMFGYKWPEIHETNKQTWERNGLHVWGDLLWYNLNKKGKINHPFLIMAVYLLVPPSPAGIKDNYVASWGHPDMYKLFSGAAG</sequence>
<keyword evidence="2" id="KW-1185">Reference proteome</keyword>
<dbReference type="AlphaFoldDB" id="A0A0F7S2Z7"/>
<gene>
    <name evidence="1" type="primary">SSCI63910.1</name>
</gene>
<accession>A0A0F7S2Z7</accession>